<proteinExistence type="predicted"/>
<accession>A0A286RA13</accession>
<name>A0A286RA13_9BACT</name>
<dbReference type="EMBL" id="CP018477">
    <property type="protein sequence ID" value="ASV72767.1"/>
    <property type="molecule type" value="Genomic_DNA"/>
</dbReference>
<dbReference type="Proteomes" id="UP000215086">
    <property type="component" value="Chromosome"/>
</dbReference>
<keyword evidence="2" id="KW-1185">Reference proteome</keyword>
<evidence type="ECO:0000313" key="1">
    <source>
        <dbReference type="EMBL" id="ASV72767.1"/>
    </source>
</evidence>
<gene>
    <name evidence="1" type="ORF">THTE_0165</name>
</gene>
<protein>
    <submittedName>
        <fullName evidence="1">Uncharacterized protein</fullName>
    </submittedName>
</protein>
<organism evidence="1 2">
    <name type="scientific">Thermogutta terrifontis</name>
    <dbReference type="NCBI Taxonomy" id="1331910"/>
    <lineage>
        <taxon>Bacteria</taxon>
        <taxon>Pseudomonadati</taxon>
        <taxon>Planctomycetota</taxon>
        <taxon>Planctomycetia</taxon>
        <taxon>Pirellulales</taxon>
        <taxon>Thermoguttaceae</taxon>
        <taxon>Thermogutta</taxon>
    </lineage>
</organism>
<reference evidence="1 2" key="1">
    <citation type="journal article" name="Front. Microbiol.">
        <title>Sugar Metabolism of the First Thermophilic Planctomycete Thermogutta terrifontis: Comparative Genomic and Transcriptomic Approaches.</title>
        <authorList>
            <person name="Elcheninov A.G."/>
            <person name="Menzel P."/>
            <person name="Gudbergsdottir S.R."/>
            <person name="Slesarev A.I."/>
            <person name="Kadnikov V.V."/>
            <person name="Krogh A."/>
            <person name="Bonch-Osmolovskaya E.A."/>
            <person name="Peng X."/>
            <person name="Kublanov I.V."/>
        </authorList>
    </citation>
    <scope>NUCLEOTIDE SEQUENCE [LARGE SCALE GENOMIC DNA]</scope>
    <source>
        <strain evidence="1 2">R1</strain>
    </source>
</reference>
<sequence>MGDQREKGGKCDEGIEFNYSFFIPHFGNLKKGIRFGDWCIDRAARHFRNAR</sequence>
<evidence type="ECO:0000313" key="2">
    <source>
        <dbReference type="Proteomes" id="UP000215086"/>
    </source>
</evidence>
<dbReference type="KEGG" id="ttf:THTE_0165"/>
<dbReference type="AlphaFoldDB" id="A0A286RA13"/>